<keyword evidence="1" id="KW-0732">Signal</keyword>
<name>A0ABQ8PWZ7_9AGAR</name>
<evidence type="ECO:0000256" key="1">
    <source>
        <dbReference type="SAM" id="SignalP"/>
    </source>
</evidence>
<reference evidence="2" key="1">
    <citation type="submission" date="2022-08" db="EMBL/GenBank/DDBJ databases">
        <authorList>
            <consortium name="DOE Joint Genome Institute"/>
            <person name="Min B."/>
            <person name="Riley R."/>
            <person name="Sierra-Patev S."/>
            <person name="Naranjo-Ortiz M."/>
            <person name="Looney B."/>
            <person name="Konkel Z."/>
            <person name="Slot J.C."/>
            <person name="Sakamoto Y."/>
            <person name="Steenwyk J.L."/>
            <person name="Rokas A."/>
            <person name="Carro J."/>
            <person name="Camarero S."/>
            <person name="Ferreira P."/>
            <person name="Molpeceres G."/>
            <person name="Ruiz-Duenas F.J."/>
            <person name="Serrano A."/>
            <person name="Henrissat B."/>
            <person name="Drula E."/>
            <person name="Hughes K.W."/>
            <person name="Mata J.L."/>
            <person name="Ishikawa N.K."/>
            <person name="Vargas-Isla R."/>
            <person name="Ushijima S."/>
            <person name="Smith C.A."/>
            <person name="Ahrendt S."/>
            <person name="Andreopoulos W."/>
            <person name="He G."/>
            <person name="Labutti K."/>
            <person name="Lipzen A."/>
            <person name="Ng V."/>
            <person name="Sandor L."/>
            <person name="Barry K."/>
            <person name="Martinez A.T."/>
            <person name="Xiao Y."/>
            <person name="Gibbons J.G."/>
            <person name="Terashima K."/>
            <person name="Hibbett D.S."/>
            <person name="Grigoriev I.V."/>
        </authorList>
    </citation>
    <scope>NUCLEOTIDE SEQUENCE</scope>
    <source>
        <strain evidence="2">TFB10827</strain>
    </source>
</reference>
<organism evidence="2 3">
    <name type="scientific">Lentinula boryana</name>
    <dbReference type="NCBI Taxonomy" id="40481"/>
    <lineage>
        <taxon>Eukaryota</taxon>
        <taxon>Fungi</taxon>
        <taxon>Dikarya</taxon>
        <taxon>Basidiomycota</taxon>
        <taxon>Agaricomycotina</taxon>
        <taxon>Agaricomycetes</taxon>
        <taxon>Agaricomycetidae</taxon>
        <taxon>Agaricales</taxon>
        <taxon>Marasmiineae</taxon>
        <taxon>Omphalotaceae</taxon>
        <taxon>Lentinula</taxon>
    </lineage>
</organism>
<feature type="signal peptide" evidence="1">
    <location>
        <begin position="1"/>
        <end position="16"/>
    </location>
</feature>
<feature type="chain" id="PRO_5047167494" description="Secreted protein" evidence="1">
    <location>
        <begin position="17"/>
        <end position="72"/>
    </location>
</feature>
<evidence type="ECO:0000313" key="3">
    <source>
        <dbReference type="Proteomes" id="UP001163828"/>
    </source>
</evidence>
<proteinExistence type="predicted"/>
<accession>A0ABQ8PWZ7</accession>
<dbReference type="EMBL" id="MU791310">
    <property type="protein sequence ID" value="KAJ3990939.1"/>
    <property type="molecule type" value="Genomic_DNA"/>
</dbReference>
<evidence type="ECO:0008006" key="4">
    <source>
        <dbReference type="Google" id="ProtNLM"/>
    </source>
</evidence>
<protein>
    <recommendedName>
        <fullName evidence="4">Secreted protein</fullName>
    </recommendedName>
</protein>
<keyword evidence="3" id="KW-1185">Reference proteome</keyword>
<comment type="caution">
    <text evidence="2">The sequence shown here is derived from an EMBL/GenBank/DDBJ whole genome shotgun (WGS) entry which is preliminary data.</text>
</comment>
<dbReference type="Proteomes" id="UP001163828">
    <property type="component" value="Unassembled WGS sequence"/>
</dbReference>
<gene>
    <name evidence="2" type="ORF">F5050DRAFT_1795493</name>
</gene>
<evidence type="ECO:0000313" key="2">
    <source>
        <dbReference type="EMBL" id="KAJ3990939.1"/>
    </source>
</evidence>
<sequence length="72" mass="7938">MFVIITLTLLAAIVCATSTVHSDLQHNHGVKTTRTKIDHEHMTVSRYPDQTHDCVTISGSKLSLPSNCIFDS</sequence>